<reference evidence="4 5" key="1">
    <citation type="submission" date="2019-07" db="EMBL/GenBank/DDBJ databases">
        <title>Full genome sequence of Sphingomonas sp. 4R-6-7(HKS19).</title>
        <authorList>
            <person name="Im W.-T."/>
        </authorList>
    </citation>
    <scope>NUCLEOTIDE SEQUENCE [LARGE SCALE GENOMIC DNA]</scope>
    <source>
        <strain evidence="4 5">HKS19</strain>
    </source>
</reference>
<evidence type="ECO:0000313" key="5">
    <source>
        <dbReference type="Proteomes" id="UP000315673"/>
    </source>
</evidence>
<dbReference type="OrthoDB" id="163768at2"/>
<feature type="transmembrane region" description="Helical" evidence="2">
    <location>
        <begin position="6"/>
        <end position="27"/>
    </location>
</feature>
<dbReference type="SMART" id="SM00858">
    <property type="entry name" value="SAF"/>
    <property type="match status" value="1"/>
</dbReference>
<evidence type="ECO:0000259" key="3">
    <source>
        <dbReference type="SMART" id="SM00858"/>
    </source>
</evidence>
<feature type="domain" description="SAF" evidence="3">
    <location>
        <begin position="42"/>
        <end position="108"/>
    </location>
</feature>
<dbReference type="CDD" id="cd11614">
    <property type="entry name" value="SAF_CpaB_FlgA_like"/>
    <property type="match status" value="1"/>
</dbReference>
<keyword evidence="2" id="KW-0812">Transmembrane</keyword>
<dbReference type="Pfam" id="PF16976">
    <property type="entry name" value="RcpC"/>
    <property type="match status" value="1"/>
</dbReference>
<dbReference type="KEGG" id="spai:FPZ24_15240"/>
<proteinExistence type="predicted"/>
<organism evidence="4 5">
    <name type="scientific">Sphingomonas panacisoli</name>
    <dbReference type="NCBI Taxonomy" id="1813879"/>
    <lineage>
        <taxon>Bacteria</taxon>
        <taxon>Pseudomonadati</taxon>
        <taxon>Pseudomonadota</taxon>
        <taxon>Alphaproteobacteria</taxon>
        <taxon>Sphingomonadales</taxon>
        <taxon>Sphingomonadaceae</taxon>
        <taxon>Sphingomonas</taxon>
    </lineage>
</organism>
<dbReference type="RefSeq" id="WP_146573395.1">
    <property type="nucleotide sequence ID" value="NZ_CP042306.1"/>
</dbReference>
<evidence type="ECO:0000256" key="2">
    <source>
        <dbReference type="SAM" id="Phobius"/>
    </source>
</evidence>
<protein>
    <submittedName>
        <fullName evidence="4">Flp pilus assembly protein CpaB</fullName>
    </submittedName>
</protein>
<dbReference type="NCBIfam" id="TIGR03177">
    <property type="entry name" value="pilus_cpaB"/>
    <property type="match status" value="1"/>
</dbReference>
<keyword evidence="5" id="KW-1185">Reference proteome</keyword>
<evidence type="ECO:0000313" key="4">
    <source>
        <dbReference type="EMBL" id="QDZ08652.1"/>
    </source>
</evidence>
<dbReference type="EMBL" id="CP042306">
    <property type="protein sequence ID" value="QDZ08652.1"/>
    <property type="molecule type" value="Genomic_DNA"/>
</dbReference>
<keyword evidence="2" id="KW-1133">Transmembrane helix</keyword>
<dbReference type="InterPro" id="IPR031571">
    <property type="entry name" value="RcpC_dom"/>
</dbReference>
<dbReference type="AlphaFoldDB" id="A0A5B8LMP4"/>
<sequence length="302" mass="31520">MRGQGLIILGVAILIGLAAVFLANTYLGKVEERQATAPQGMVKVAVARVPLEFGTVITPDKVNLIDLPQDALPEGTFSTIPQLLPANGSRVALRPMAVNEPILRSKISGEGGRAAISAVLKPDMRAAAVRVSDVAGVGGFVLPGDVVDVLVTRTPMNNNGGGQITDILLQKIRVIAIDQDASDSTDKPVVGKTATLEVSQIDSQKLALAQQVGQISLVLANPAAETNPSVATVSVDDLRDGAFVSVNSDRGSRYQPPPGGVPMAPRAPRVAKRPAPKGDTSTILVVRGTKDSSYEVLRYGAR</sequence>
<keyword evidence="2" id="KW-0472">Membrane</keyword>
<dbReference type="Proteomes" id="UP000315673">
    <property type="component" value="Chromosome"/>
</dbReference>
<accession>A0A5B8LMP4</accession>
<name>A0A5B8LMP4_9SPHN</name>
<feature type="region of interest" description="Disordered" evidence="1">
    <location>
        <begin position="247"/>
        <end position="281"/>
    </location>
</feature>
<dbReference type="InterPro" id="IPR013974">
    <property type="entry name" value="SAF"/>
</dbReference>
<evidence type="ECO:0000256" key="1">
    <source>
        <dbReference type="SAM" id="MobiDB-lite"/>
    </source>
</evidence>
<dbReference type="InterPro" id="IPR017592">
    <property type="entry name" value="Pilus_assmbl_Flp-typ_CpaB"/>
</dbReference>
<dbReference type="Pfam" id="PF08666">
    <property type="entry name" value="SAF"/>
    <property type="match status" value="1"/>
</dbReference>
<gene>
    <name evidence="4" type="primary">cpaB</name>
    <name evidence="4" type="ORF">FPZ24_15240</name>
</gene>